<dbReference type="Proteomes" id="UP000271241">
    <property type="component" value="Unassembled WGS sequence"/>
</dbReference>
<evidence type="ECO:0000313" key="10">
    <source>
        <dbReference type="Proteomes" id="UP000271241"/>
    </source>
</evidence>
<feature type="compositionally biased region" description="Basic and acidic residues" evidence="5">
    <location>
        <begin position="137"/>
        <end position="150"/>
    </location>
</feature>
<keyword evidence="4" id="KW-0539">Nucleus</keyword>
<dbReference type="InterPro" id="IPR015943">
    <property type="entry name" value="WD40/YVTN_repeat-like_dom_sf"/>
</dbReference>
<accession>A0A4P9XUW6</accession>
<feature type="domain" description="RSE1/DDB1/CPSF1 second beta-propeller" evidence="8">
    <location>
        <begin position="610"/>
        <end position="904"/>
    </location>
</feature>
<dbReference type="InterPro" id="IPR058543">
    <property type="entry name" value="Beta-prop_RSE1/DDB1/CPSF1_2nd"/>
</dbReference>
<protein>
    <recommendedName>
        <fullName evidence="3">DNA damage-binding protein 1</fullName>
    </recommendedName>
</protein>
<name>A0A4P9XUW6_9FUNG</name>
<keyword evidence="10" id="KW-1185">Reference proteome</keyword>
<dbReference type="Pfam" id="PF10433">
    <property type="entry name" value="Beta-prop_RSE1_1st"/>
    <property type="match status" value="1"/>
</dbReference>
<dbReference type="Pfam" id="PF03178">
    <property type="entry name" value="CPSF_A"/>
    <property type="match status" value="1"/>
</dbReference>
<gene>
    <name evidence="9" type="ORF">THASP1DRAFT_28160</name>
</gene>
<dbReference type="Gene3D" id="2.130.10.10">
    <property type="entry name" value="YVTN repeat-like/Quinoprotein amine dehydrogenase"/>
    <property type="match status" value="3"/>
</dbReference>
<dbReference type="SUPFAM" id="SSF50998">
    <property type="entry name" value="Quinoprotein alcohol dehydrogenase-like"/>
    <property type="match status" value="1"/>
</dbReference>
<feature type="compositionally biased region" description="Low complexity" evidence="5">
    <location>
        <begin position="155"/>
        <end position="169"/>
    </location>
</feature>
<proteinExistence type="inferred from homology"/>
<dbReference type="GO" id="GO:0003676">
    <property type="term" value="F:nucleic acid binding"/>
    <property type="evidence" value="ECO:0007669"/>
    <property type="project" value="InterPro"/>
</dbReference>
<dbReference type="InterPro" id="IPR050358">
    <property type="entry name" value="RSE1/DDB1/CFT1"/>
</dbReference>
<reference evidence="10" key="1">
    <citation type="journal article" date="2018" name="Nat. Microbiol.">
        <title>Leveraging single-cell genomics to expand the fungal tree of life.</title>
        <authorList>
            <person name="Ahrendt S.R."/>
            <person name="Quandt C.A."/>
            <person name="Ciobanu D."/>
            <person name="Clum A."/>
            <person name="Salamov A."/>
            <person name="Andreopoulos B."/>
            <person name="Cheng J.F."/>
            <person name="Woyke T."/>
            <person name="Pelin A."/>
            <person name="Henrissat B."/>
            <person name="Reynolds N.K."/>
            <person name="Benny G.L."/>
            <person name="Smith M.E."/>
            <person name="James T.Y."/>
            <person name="Grigoriev I.V."/>
        </authorList>
    </citation>
    <scope>NUCLEOTIDE SEQUENCE [LARGE SCALE GENOMIC DNA]</scope>
    <source>
        <strain evidence="10">RSA 1356</strain>
    </source>
</reference>
<feature type="compositionally biased region" description="Basic and acidic residues" evidence="5">
    <location>
        <begin position="115"/>
        <end position="130"/>
    </location>
</feature>
<evidence type="ECO:0000256" key="3">
    <source>
        <dbReference type="ARBA" id="ARBA00014577"/>
    </source>
</evidence>
<feature type="domain" description="RSE1/DDB1/CPSF1 first beta-propeller" evidence="7">
    <location>
        <begin position="41"/>
        <end position="504"/>
    </location>
</feature>
<dbReference type="Pfam" id="PF23726">
    <property type="entry name" value="Beta-prop_RSE1_2nd"/>
    <property type="match status" value="1"/>
</dbReference>
<evidence type="ECO:0000259" key="6">
    <source>
        <dbReference type="Pfam" id="PF03178"/>
    </source>
</evidence>
<dbReference type="InterPro" id="IPR011047">
    <property type="entry name" value="Quinoprotein_ADH-like_sf"/>
</dbReference>
<organism evidence="9 10">
    <name type="scientific">Thamnocephalis sphaerospora</name>
    <dbReference type="NCBI Taxonomy" id="78915"/>
    <lineage>
        <taxon>Eukaryota</taxon>
        <taxon>Fungi</taxon>
        <taxon>Fungi incertae sedis</taxon>
        <taxon>Zoopagomycota</taxon>
        <taxon>Zoopagomycotina</taxon>
        <taxon>Zoopagomycetes</taxon>
        <taxon>Zoopagales</taxon>
        <taxon>Sigmoideomycetaceae</taxon>
        <taxon>Thamnocephalis</taxon>
    </lineage>
</organism>
<evidence type="ECO:0000313" key="9">
    <source>
        <dbReference type="EMBL" id="RKP10044.1"/>
    </source>
</evidence>
<feature type="region of interest" description="Disordered" evidence="5">
    <location>
        <begin position="1"/>
        <end position="23"/>
    </location>
</feature>
<sequence length="1401" mass="153981">MNTRADEGVRSSLPAGQQSATADDVMEHGQLLTSTLLASPVIRAAVQATLRPRSQRPSVVFARATELELLEVGFSESGGSSSAYLSSVHRQPTFGTVARMAVLYDWASANAGGLSHHDDGESSQMEERHATASQENGGERSESGHDRVAYEEDGSINSDGDHGSSSSSSNDDDDVFMADTMDVGPMAHTRSSARQRCRLPPAEWIQSRDLLVVTSDSGLLTFLAYGSAGSADYYTERPQAGSVAGEGRAERRCSFLPVYEHVLGHPGLPFDNAGHHLCVDPYSRALAVSGWQNDLRVFLLQPGNPRHPARRRGQKMATRRTLDPIAHEFVVNEELGVITGMTFLWPRTSDKHRILLAITNFRQVAQDIMPYATILQFWADGSSDHPIRYARLPLGADYALVTHVLALPTHPETFSFITEARACTMNAEDARNGNVAFYTTPLPTTDSSALDAPGLKAAAALPLITALASCAQPGSRSYGSYSDAFHFYMGTDTGALFKATVTADAALKFTPLGRPGPAVGEAMLVVSAKTRGELLVISGEFHDGRVELVAGRSTVQRQHVLQNWSPVIDFDVSGVYREGHDAIYACCGGRALGSIREFRHGISMTVHMSTEPELHGVNGLWALRSRDSAVTDAYIVTSFATDTRVLAFKGTGELEDISELSGFALETRTLAATSVSQMSWLQVHPAGVRVVTSPALGAAVPRYCDWTAPSEYTVTTACIYGNTVLFTLVRQGEYKLLPITVGDASGSEFTVGEAHVLDHEPSALGVFRMPNRRMVTVVATRAPELLVMTTDTPPIVLTKLPLDAFSSEGLNIVESLAFLALPDSMHASLIAGLRDGSIVSWPVFYTEDDVRFGDPEQRVVGMVPVKLRRWPGSVHSSGSTTALLLSDRAWRLQMTQCGLHLESVLYTRPDSITEAVPYRVRTSNSDIIFSARSRIGIATLGKRQRVVSRAIISLKARLYVHVSGEKLHTLMQHTQHIQNPRRILFDQITAKLLVACSTYVDGQSVPAIRVLDPACGDLVAESLIDRSEVVYSMIEWRIPKDTVDYRYICVGTATKQPRLINQTRGRFIIYNLRRHTQFTDPSKRYEFKSVWNAELPGPVLCLCPLLKNYLMAVSGTAVYVYTLDMERRKLRKFCKIEVRNPISTLSAYGNRVVVGCQYDSFLLYEFDEANAQLIFLQSDRTSRLPTACVMCDDNFLVGADQGGHIVGLSPSSSTLERTLQTRFSVKHSDSMWRVRIGQPTFCTMTRKLACELQWPGQPRNKRPIVATMLGELRTLRLLDGQSVCARALTHLQLLLQAHPLTRPILGMPLAGIRADGTSASLVLDGDVLQRFLLLSRSNQLDILGDARFELTALTDASALDWTYRDAWETMTDRETEQAEPNAEPLEPVRRRIVRLLADLFA</sequence>
<dbReference type="OrthoDB" id="20774at2759"/>
<dbReference type="PANTHER" id="PTHR10644">
    <property type="entry name" value="DNA REPAIR/RNA PROCESSING CPSF FAMILY"/>
    <property type="match status" value="1"/>
</dbReference>
<dbReference type="STRING" id="78915.A0A4P9XUW6"/>
<comment type="subcellular location">
    <subcellularLocation>
        <location evidence="1">Nucleus</location>
    </subcellularLocation>
</comment>
<evidence type="ECO:0000256" key="2">
    <source>
        <dbReference type="ARBA" id="ARBA00007453"/>
    </source>
</evidence>
<dbReference type="InterPro" id="IPR018846">
    <property type="entry name" value="Beta-prop_RSE1/DDB1/CPSF1_1st"/>
</dbReference>
<feature type="region of interest" description="Disordered" evidence="5">
    <location>
        <begin position="114"/>
        <end position="178"/>
    </location>
</feature>
<dbReference type="EMBL" id="KZ992473">
    <property type="protein sequence ID" value="RKP10044.1"/>
    <property type="molecule type" value="Genomic_DNA"/>
</dbReference>
<feature type="domain" description="RSE1/DDB1/CPSF1 C-terminal" evidence="6">
    <location>
        <begin position="1008"/>
        <end position="1332"/>
    </location>
</feature>
<comment type="similarity">
    <text evidence="2">Belongs to the DDB1 family.</text>
</comment>
<evidence type="ECO:0000259" key="7">
    <source>
        <dbReference type="Pfam" id="PF10433"/>
    </source>
</evidence>
<evidence type="ECO:0000256" key="4">
    <source>
        <dbReference type="ARBA" id="ARBA00023242"/>
    </source>
</evidence>
<dbReference type="InterPro" id="IPR004871">
    <property type="entry name" value="RSE1/DDB1/CPSF1_C"/>
</dbReference>
<evidence type="ECO:0000256" key="5">
    <source>
        <dbReference type="SAM" id="MobiDB-lite"/>
    </source>
</evidence>
<dbReference type="GO" id="GO:0005634">
    <property type="term" value="C:nucleus"/>
    <property type="evidence" value="ECO:0007669"/>
    <property type="project" value="UniProtKB-SubCell"/>
</dbReference>
<evidence type="ECO:0000256" key="1">
    <source>
        <dbReference type="ARBA" id="ARBA00004123"/>
    </source>
</evidence>
<evidence type="ECO:0000259" key="8">
    <source>
        <dbReference type="Pfam" id="PF23726"/>
    </source>
</evidence>